<keyword evidence="4 8" id="KW-1133">Transmembrane helix</keyword>
<accession>A0ABM1JGP8</accession>
<evidence type="ECO:0000256" key="2">
    <source>
        <dbReference type="ARBA" id="ARBA00022475"/>
    </source>
</evidence>
<dbReference type="InterPro" id="IPR052192">
    <property type="entry name" value="Insect_Ionotropic_Sensory_Rcpt"/>
</dbReference>
<evidence type="ECO:0000313" key="10">
    <source>
        <dbReference type="RefSeq" id="XP_015191636.1"/>
    </source>
</evidence>
<keyword evidence="7" id="KW-0325">Glycoprotein</keyword>
<evidence type="ECO:0000256" key="6">
    <source>
        <dbReference type="ARBA" id="ARBA00023170"/>
    </source>
</evidence>
<evidence type="ECO:0000313" key="9">
    <source>
        <dbReference type="Proteomes" id="UP000694924"/>
    </source>
</evidence>
<feature type="non-terminal residue" evidence="10">
    <location>
        <position position="286"/>
    </location>
</feature>
<protein>
    <submittedName>
        <fullName evidence="10">Uncharacterized protein LOC107074593</fullName>
    </submittedName>
</protein>
<evidence type="ECO:0000256" key="1">
    <source>
        <dbReference type="ARBA" id="ARBA00004651"/>
    </source>
</evidence>
<keyword evidence="6" id="KW-0675">Receptor</keyword>
<evidence type="ECO:0000256" key="4">
    <source>
        <dbReference type="ARBA" id="ARBA00022989"/>
    </source>
</evidence>
<dbReference type="Gene3D" id="1.10.287.70">
    <property type="match status" value="1"/>
</dbReference>
<reference evidence="10" key="1">
    <citation type="submission" date="2025-08" db="UniProtKB">
        <authorList>
            <consortium name="RefSeq"/>
        </authorList>
    </citation>
    <scope>IDENTIFICATION</scope>
    <source>
        <tissue evidence="10">Whole body</tissue>
    </source>
</reference>
<dbReference type="PANTHER" id="PTHR42643:SF32">
    <property type="entry name" value="IONOTROPIC RECEPTOR 31A, ISOFORM C-RELATED"/>
    <property type="match status" value="1"/>
</dbReference>
<evidence type="ECO:0000256" key="7">
    <source>
        <dbReference type="ARBA" id="ARBA00023180"/>
    </source>
</evidence>
<name>A0ABM1JGP8_POLDO</name>
<keyword evidence="5 8" id="KW-0472">Membrane</keyword>
<dbReference type="Proteomes" id="UP000694924">
    <property type="component" value="Unplaced"/>
</dbReference>
<dbReference type="SUPFAM" id="SSF53850">
    <property type="entry name" value="Periplasmic binding protein-like II"/>
    <property type="match status" value="1"/>
</dbReference>
<organism evidence="9 10">
    <name type="scientific">Polistes dominula</name>
    <name type="common">European paper wasp</name>
    <name type="synonym">Vespa dominula</name>
    <dbReference type="NCBI Taxonomy" id="743375"/>
    <lineage>
        <taxon>Eukaryota</taxon>
        <taxon>Metazoa</taxon>
        <taxon>Ecdysozoa</taxon>
        <taxon>Arthropoda</taxon>
        <taxon>Hexapoda</taxon>
        <taxon>Insecta</taxon>
        <taxon>Pterygota</taxon>
        <taxon>Neoptera</taxon>
        <taxon>Endopterygota</taxon>
        <taxon>Hymenoptera</taxon>
        <taxon>Apocrita</taxon>
        <taxon>Aculeata</taxon>
        <taxon>Vespoidea</taxon>
        <taxon>Vespidae</taxon>
        <taxon>Polistinae</taxon>
        <taxon>Polistini</taxon>
        <taxon>Polistes</taxon>
    </lineage>
</organism>
<gene>
    <name evidence="10" type="primary">LOC107074593</name>
</gene>
<feature type="transmembrane region" description="Helical" evidence="8">
    <location>
        <begin position="267"/>
        <end position="285"/>
    </location>
</feature>
<comment type="subcellular location">
    <subcellularLocation>
        <location evidence="1">Cell membrane</location>
        <topology evidence="1">Multi-pass membrane protein</topology>
    </subcellularLocation>
</comment>
<evidence type="ECO:0000256" key="8">
    <source>
        <dbReference type="SAM" id="Phobius"/>
    </source>
</evidence>
<keyword evidence="9" id="KW-1185">Reference proteome</keyword>
<proteinExistence type="predicted"/>
<keyword evidence="3 8" id="KW-0812">Transmembrane</keyword>
<feature type="transmembrane region" description="Helical" evidence="8">
    <location>
        <begin position="75"/>
        <end position="95"/>
    </location>
</feature>
<evidence type="ECO:0000256" key="5">
    <source>
        <dbReference type="ARBA" id="ARBA00023136"/>
    </source>
</evidence>
<evidence type="ECO:0000256" key="3">
    <source>
        <dbReference type="ARBA" id="ARBA00022692"/>
    </source>
</evidence>
<dbReference type="PANTHER" id="PTHR42643">
    <property type="entry name" value="IONOTROPIC RECEPTOR 20A-RELATED"/>
    <property type="match status" value="1"/>
</dbReference>
<sequence>MFLTLPSTTIQISTIFRPLAWNSWYMIFICFITSFFIFSFVIKSEHIENQDYGSSLLTILGAMCQQGAQNMPFKFASRIALFQIGVYGLLIYNYYSASIVSARLNIPLNKLNDSLYILIDSKMKLASEDTVVMNIILQDTNPEMIYFKNYWSQIPQQKRIMDVEEGVRQIMNGGFAYHSIPEYAYYYMKNYFDKKMICQLTEIHWLKPTRAALYTNKKGHYHEVGKIGLMKILASGLLKRELKRTFDRKPYCNTDVSSIESVTIYEAAPIIFLLIFGMILSIIICL</sequence>
<dbReference type="GeneID" id="107074593"/>
<keyword evidence="2" id="KW-1003">Cell membrane</keyword>
<dbReference type="RefSeq" id="XP_015191636.1">
    <property type="nucleotide sequence ID" value="XM_015336150.1"/>
</dbReference>
<feature type="transmembrane region" description="Helical" evidence="8">
    <location>
        <begin position="23"/>
        <end position="42"/>
    </location>
</feature>